<dbReference type="InParanoid" id="A0A7M7MIW4"/>
<feature type="region of interest" description="Disordered" evidence="1">
    <location>
        <begin position="1"/>
        <end position="48"/>
    </location>
</feature>
<dbReference type="GeneID" id="111253507"/>
<accession>A0A7M7MIW4</accession>
<dbReference type="AlphaFoldDB" id="A0A7M7MIW4"/>
<protein>
    <submittedName>
        <fullName evidence="2">Uncharacterized protein</fullName>
    </submittedName>
</protein>
<dbReference type="Proteomes" id="UP000594260">
    <property type="component" value="Unplaced"/>
</dbReference>
<evidence type="ECO:0000313" key="2">
    <source>
        <dbReference type="EnsemblMetazoa" id="XP_022668721"/>
    </source>
</evidence>
<feature type="compositionally biased region" description="Basic and acidic residues" evidence="1">
    <location>
        <begin position="1"/>
        <end position="11"/>
    </location>
</feature>
<sequence length="108" mass="11885">MSLSPESDRSGKLRRQSAPMAPASANERSERRASESAQRLYLGPRRLSVPRLSLQPLSKSQLFQSLSSNRKLLIRRCTAASLQPAEIESSECTNDGEPENDDDKGVQG</sequence>
<dbReference type="EnsemblMetazoa" id="XM_022812986">
    <property type="protein sequence ID" value="XP_022668721"/>
    <property type="gene ID" value="LOC111253507"/>
</dbReference>
<feature type="region of interest" description="Disordered" evidence="1">
    <location>
        <begin position="84"/>
        <end position="108"/>
    </location>
</feature>
<name>A0A7M7MIW4_VARDE</name>
<dbReference type="RefSeq" id="XP_022668721.1">
    <property type="nucleotide sequence ID" value="XM_022812986.1"/>
</dbReference>
<proteinExistence type="predicted"/>
<organism evidence="2 3">
    <name type="scientific">Varroa destructor</name>
    <name type="common">Honeybee mite</name>
    <dbReference type="NCBI Taxonomy" id="109461"/>
    <lineage>
        <taxon>Eukaryota</taxon>
        <taxon>Metazoa</taxon>
        <taxon>Ecdysozoa</taxon>
        <taxon>Arthropoda</taxon>
        <taxon>Chelicerata</taxon>
        <taxon>Arachnida</taxon>
        <taxon>Acari</taxon>
        <taxon>Parasitiformes</taxon>
        <taxon>Mesostigmata</taxon>
        <taxon>Gamasina</taxon>
        <taxon>Dermanyssoidea</taxon>
        <taxon>Varroidae</taxon>
        <taxon>Varroa</taxon>
    </lineage>
</organism>
<evidence type="ECO:0000256" key="1">
    <source>
        <dbReference type="SAM" id="MobiDB-lite"/>
    </source>
</evidence>
<reference evidence="2" key="1">
    <citation type="submission" date="2021-01" db="UniProtKB">
        <authorList>
            <consortium name="EnsemblMetazoa"/>
        </authorList>
    </citation>
    <scope>IDENTIFICATION</scope>
</reference>
<keyword evidence="3" id="KW-1185">Reference proteome</keyword>
<dbReference type="KEGG" id="vde:111253507"/>
<evidence type="ECO:0000313" key="3">
    <source>
        <dbReference type="Proteomes" id="UP000594260"/>
    </source>
</evidence>